<protein>
    <submittedName>
        <fullName evidence="1">Uncharacterized protein</fullName>
    </submittedName>
</protein>
<reference evidence="2" key="1">
    <citation type="journal article" date="2023" name="G3 (Bethesda)">
        <title>Genome assembly and association tests identify interacting loci associated with vigor, precocity, and sex in interspecific pistachio rootstocks.</title>
        <authorList>
            <person name="Palmer W."/>
            <person name="Jacygrad E."/>
            <person name="Sagayaradj S."/>
            <person name="Cavanaugh K."/>
            <person name="Han R."/>
            <person name="Bertier L."/>
            <person name="Beede B."/>
            <person name="Kafkas S."/>
            <person name="Golino D."/>
            <person name="Preece J."/>
            <person name="Michelmore R."/>
        </authorList>
    </citation>
    <scope>NUCLEOTIDE SEQUENCE [LARGE SCALE GENOMIC DNA]</scope>
</reference>
<evidence type="ECO:0000313" key="2">
    <source>
        <dbReference type="Proteomes" id="UP001163603"/>
    </source>
</evidence>
<evidence type="ECO:0000313" key="1">
    <source>
        <dbReference type="EMBL" id="KAJ0053988.1"/>
    </source>
</evidence>
<name>A0ACC0ZMY6_9ROSI</name>
<gene>
    <name evidence="1" type="ORF">Pint_00180</name>
</gene>
<comment type="caution">
    <text evidence="1">The sequence shown here is derived from an EMBL/GenBank/DDBJ whole genome shotgun (WGS) entry which is preliminary data.</text>
</comment>
<dbReference type="Proteomes" id="UP001163603">
    <property type="component" value="Chromosome 1"/>
</dbReference>
<dbReference type="EMBL" id="CM047736">
    <property type="protein sequence ID" value="KAJ0053988.1"/>
    <property type="molecule type" value="Genomic_DNA"/>
</dbReference>
<organism evidence="1 2">
    <name type="scientific">Pistacia integerrima</name>
    <dbReference type="NCBI Taxonomy" id="434235"/>
    <lineage>
        <taxon>Eukaryota</taxon>
        <taxon>Viridiplantae</taxon>
        <taxon>Streptophyta</taxon>
        <taxon>Embryophyta</taxon>
        <taxon>Tracheophyta</taxon>
        <taxon>Spermatophyta</taxon>
        <taxon>Magnoliopsida</taxon>
        <taxon>eudicotyledons</taxon>
        <taxon>Gunneridae</taxon>
        <taxon>Pentapetalae</taxon>
        <taxon>rosids</taxon>
        <taxon>malvids</taxon>
        <taxon>Sapindales</taxon>
        <taxon>Anacardiaceae</taxon>
        <taxon>Pistacia</taxon>
    </lineage>
</organism>
<keyword evidence="2" id="KW-1185">Reference proteome</keyword>
<proteinExistence type="predicted"/>
<sequence>MSIPNPNFSHKSVAKSFTNSLMAENQLIDSLTSHISLYHSHSLSPNPNRNPHPRSSILKWFSSLTIHQRQAHLTIIESKFTQLLIQMIGKLRTKGHGFFIILPDLPSRDPPYLPNLCYKKSRGLLSRVSQSNETERWILECTRLFNSREGEKIDDCSCSTDCLDCVTVSEDFVGNMDRFVDTMDKVSKGEFLRGEESELGADWVEFDWLKAKGYYSIESFVANRLEVALRLAWLNSINGKKRGVKLKEKVNAAGVAANVYWRKKGCVDWWRNLDTAMRRKVLTTIFGKAAKSLTLEVLKEASALKDEMRLFSAGVDQSLRLNHTKSLQRMILGLSFDAECGLVNASTSHFGKSTSITNTFNSLLVLRDISTTISFCRHNEYDIDTMFFSNLVSLSTMTDCFLRKLRGLLMVVSLDCTKFELFGEGNFKSSPDKSKDKPSACGRRKKGRTRSMKRQNPLPKSPVDEQSFDKRSKDLEGALADTEKAGSMESNNMPGIPDGKDICRGESSLATERVVSHQEYGQGVITGTGRTTTRKSRKEKSKNKNASSNNLVAVKDSKMLVTETSSSITSQDEAAKYVACDNSSIQNVCKGNVNCGGILTLNTSSCSSANEPATEIIAAQSIQEDHGVVSKDPECHKLSNGRIENQTKPSVEEAINCKVECNIMPHVKPDKELDSVLGNGGITFQNSFHTSKTEVKSTSPEVGTLDVEKECVLNQDQENENLYDTAPKSSLECLSYEWPSVAPVYFPPISSHLPPATDRLHLEVGHNWHNHVRQPFVPTVHQARNSTIEGGCNQILSQPLTMSLDWPPMVRNVCGIAPSVTCNFDSGFVSARQSGFQHSFAPKSVQFNAKTTDDERKNPGDFTDLPELSTTQESADDCDSHWISEEELELHAVSGLDYNQYFGGGVMYWNTSDFPGTGFSRPPSLSSDDSSWAWHEADIKRAVDDVVAFSSSYSTNGLTSPTAASFCSPFDALGPGHQAFGYVVPGNEVPGKVLHPSPKTTDAATEEEVSGSLASLSGDVDMKTGDSLSCSMLRPIIIPNMSRERSRSDFRRSHDHKSPCVPPTRREQPRIKRPPSPVVLCVPRAPRPPPPSPVSDSRKNRGFPTVRSGSSSPRHWGVRGWYHDGAMPEEACVRMDGSEVVWPSWRNKNLSAHPMIQPLPGTLLQDHLIAISQLTRDQEHPDVAFPLLPLELQNCPTRKASLSLMHSLLHDEIDSFCKQVAAENTTRKPFINWAVKRVTRSLQVLWPRSRTNIFGSNATGLSLPTSDVDLVVCLPPVRNLEPIKEAGILEGRNGIKETCLQHAARYLANQEWVKNDSLKTVENTAIPIIMLVVEVPHDLITSAATNVQSPKEEPADTTGKHADHVRSDMIGLEDSSSPKCSHLNYDNTKVVTSVRLDISFKSPSHTGLQTTELVKELTEQFPASAPLALILKQFLADRSLDQSYSGGLSSYCLVLLITRFLQHEHHLGRPINQWLTKYFFCCAISMFLQNYGSLLMDFLYFFGNVFDPRQMRISVQGTGVYIKRERGYSIDPIHIDDPLFPTNNVGRNCFRIHQCIKAFSEAYSILESELACLPCNGDSCSRLPYKLLQKIIPSINLS</sequence>
<accession>A0ACC0ZMY6</accession>